<dbReference type="AlphaFoldDB" id="A0ABD2MLS2"/>
<organism evidence="10 11">
    <name type="scientific">Cryptolaemus montrouzieri</name>
    <dbReference type="NCBI Taxonomy" id="559131"/>
    <lineage>
        <taxon>Eukaryota</taxon>
        <taxon>Metazoa</taxon>
        <taxon>Ecdysozoa</taxon>
        <taxon>Arthropoda</taxon>
        <taxon>Hexapoda</taxon>
        <taxon>Insecta</taxon>
        <taxon>Pterygota</taxon>
        <taxon>Neoptera</taxon>
        <taxon>Endopterygota</taxon>
        <taxon>Coleoptera</taxon>
        <taxon>Polyphaga</taxon>
        <taxon>Cucujiformia</taxon>
        <taxon>Coccinelloidea</taxon>
        <taxon>Coccinellidae</taxon>
        <taxon>Scymninae</taxon>
        <taxon>Scymnini</taxon>
        <taxon>Cryptolaemus</taxon>
    </lineage>
</organism>
<dbReference type="InterPro" id="IPR008193">
    <property type="entry name" value="RNA_pol_Rpb11_13-16kDa_CS"/>
</dbReference>
<feature type="region of interest" description="Disordered" evidence="8">
    <location>
        <begin position="1"/>
        <end position="20"/>
    </location>
</feature>
<evidence type="ECO:0000313" key="11">
    <source>
        <dbReference type="Proteomes" id="UP001516400"/>
    </source>
</evidence>
<dbReference type="GO" id="GO:0005634">
    <property type="term" value="C:nucleus"/>
    <property type="evidence" value="ECO:0007669"/>
    <property type="project" value="UniProtKB-SubCell"/>
</dbReference>
<dbReference type="CDD" id="cd07029">
    <property type="entry name" value="RNAP_I_III_AC19"/>
    <property type="match status" value="1"/>
</dbReference>
<evidence type="ECO:0000256" key="3">
    <source>
        <dbReference type="ARBA" id="ARBA00022478"/>
    </source>
</evidence>
<name>A0ABD2MLS2_9CUCU</name>
<evidence type="ECO:0000259" key="9">
    <source>
        <dbReference type="Pfam" id="PF13656"/>
    </source>
</evidence>
<protein>
    <recommendedName>
        <fullName evidence="2">DNA-directed RNA polymerases I and III subunit RPAC2</fullName>
    </recommendedName>
    <alternativeName>
        <fullName evidence="7">DNA-directed RNA polymerase I subunit D</fullName>
    </alternativeName>
</protein>
<evidence type="ECO:0000313" key="10">
    <source>
        <dbReference type="EMBL" id="KAL3267269.1"/>
    </source>
</evidence>
<evidence type="ECO:0000256" key="2">
    <source>
        <dbReference type="ARBA" id="ARBA00022079"/>
    </source>
</evidence>
<keyword evidence="11" id="KW-1185">Reference proteome</keyword>
<evidence type="ECO:0000256" key="6">
    <source>
        <dbReference type="ARBA" id="ARBA00025751"/>
    </source>
</evidence>
<evidence type="ECO:0000256" key="1">
    <source>
        <dbReference type="ARBA" id="ARBA00004123"/>
    </source>
</evidence>
<comment type="similarity">
    <text evidence="6">Belongs to the archaeal Rpo11/eukaryotic RPB11/RPC19 RNA polymerase subunit family.</text>
</comment>
<dbReference type="GO" id="GO:0000428">
    <property type="term" value="C:DNA-directed RNA polymerase complex"/>
    <property type="evidence" value="ECO:0007669"/>
    <property type="project" value="UniProtKB-KW"/>
</dbReference>
<dbReference type="PROSITE" id="PS01154">
    <property type="entry name" value="RNA_POL_L_13KD"/>
    <property type="match status" value="1"/>
</dbReference>
<dbReference type="HAMAP" id="MF_00261">
    <property type="entry name" value="RNApol_arch_Rpo11"/>
    <property type="match status" value="1"/>
</dbReference>
<dbReference type="InterPro" id="IPR036603">
    <property type="entry name" value="RBP11-like"/>
</dbReference>
<dbReference type="SUPFAM" id="SSF55257">
    <property type="entry name" value="RBP11-like subunits of RNA polymerase"/>
    <property type="match status" value="1"/>
</dbReference>
<dbReference type="InterPro" id="IPR033898">
    <property type="entry name" value="RNAP_AC19"/>
</dbReference>
<reference evidence="10 11" key="1">
    <citation type="journal article" date="2021" name="BMC Biol.">
        <title>Horizontally acquired antibacterial genes associated with adaptive radiation of ladybird beetles.</title>
        <authorList>
            <person name="Li H.S."/>
            <person name="Tang X.F."/>
            <person name="Huang Y.H."/>
            <person name="Xu Z.Y."/>
            <person name="Chen M.L."/>
            <person name="Du X.Y."/>
            <person name="Qiu B.Y."/>
            <person name="Chen P.T."/>
            <person name="Zhang W."/>
            <person name="Slipinski A."/>
            <person name="Escalona H.E."/>
            <person name="Waterhouse R.M."/>
            <person name="Zwick A."/>
            <person name="Pang H."/>
        </authorList>
    </citation>
    <scope>NUCLEOTIDE SEQUENCE [LARGE SCALE GENOMIC DNA]</scope>
    <source>
        <strain evidence="10">SYSU2018</strain>
    </source>
</reference>
<evidence type="ECO:0000256" key="5">
    <source>
        <dbReference type="ARBA" id="ARBA00023242"/>
    </source>
</evidence>
<comment type="caution">
    <text evidence="10">The sequence shown here is derived from an EMBL/GenBank/DDBJ whole genome shotgun (WGS) entry which is preliminary data.</text>
</comment>
<keyword evidence="3" id="KW-0240">DNA-directed RNA polymerase</keyword>
<dbReference type="Proteomes" id="UP001516400">
    <property type="component" value="Unassembled WGS sequence"/>
</dbReference>
<gene>
    <name evidence="10" type="ORF">HHI36_011402</name>
</gene>
<keyword evidence="5" id="KW-0539">Nucleus</keyword>
<evidence type="ECO:0000256" key="7">
    <source>
        <dbReference type="ARBA" id="ARBA00031757"/>
    </source>
</evidence>
<dbReference type="FunFam" id="3.30.1360.10:FF:000006">
    <property type="entry name" value="DNA-directed RNA polymerases I and III subunit RPAC2"/>
    <property type="match status" value="1"/>
</dbReference>
<sequence length="115" mass="12870">MSSFNSKQSISQLAETETGSNSLESTKTFVFQDEGHTLGNALRCVIASNPNVQFCGYTVPHPSEAKMHFRIQMQKGRAIDALKKGLEDLVKMCDHTLSVFDEEMLSFKTEHKLNT</sequence>
<feature type="domain" description="DNA-directed RNA polymerase RBP11-like dimerisation" evidence="9">
    <location>
        <begin position="27"/>
        <end position="97"/>
    </location>
</feature>
<comment type="subcellular location">
    <subcellularLocation>
        <location evidence="1">Nucleus</location>
    </subcellularLocation>
</comment>
<dbReference type="PANTHER" id="PTHR13946">
    <property type="entry name" value="DNA-DIRECTED RNA POLYMERASE I,II,III"/>
    <property type="match status" value="1"/>
</dbReference>
<evidence type="ECO:0000256" key="4">
    <source>
        <dbReference type="ARBA" id="ARBA00023163"/>
    </source>
</evidence>
<dbReference type="Pfam" id="PF13656">
    <property type="entry name" value="RNA_pol_L_2"/>
    <property type="match status" value="1"/>
</dbReference>
<dbReference type="PANTHER" id="PTHR13946:SF28">
    <property type="entry name" value="DNA-DIRECTED RNA POLYMERASES I AND III SUBUNIT RPAC2"/>
    <property type="match status" value="1"/>
</dbReference>
<dbReference type="InterPro" id="IPR009025">
    <property type="entry name" value="RBP11-like_dimer"/>
</dbReference>
<accession>A0ABD2MLS2</accession>
<keyword evidence="4" id="KW-0804">Transcription</keyword>
<evidence type="ECO:0000256" key="8">
    <source>
        <dbReference type="SAM" id="MobiDB-lite"/>
    </source>
</evidence>
<dbReference type="Gene3D" id="3.30.1360.10">
    <property type="entry name" value="RNA polymerase, RBP11-like subunit"/>
    <property type="match status" value="1"/>
</dbReference>
<dbReference type="InterPro" id="IPR022905">
    <property type="entry name" value="Rpo11-like"/>
</dbReference>
<proteinExistence type="inferred from homology"/>
<dbReference type="EMBL" id="JABFTP020000001">
    <property type="protein sequence ID" value="KAL3267269.1"/>
    <property type="molecule type" value="Genomic_DNA"/>
</dbReference>